<dbReference type="Proteomes" id="UP000179797">
    <property type="component" value="Unassembled WGS sequence"/>
</dbReference>
<comment type="caution">
    <text evidence="9">The sequence shown here is derived from an EMBL/GenBank/DDBJ whole genome shotgun (WGS) entry which is preliminary data.</text>
</comment>
<feature type="domain" description="PAC" evidence="8">
    <location>
        <begin position="215"/>
        <end position="268"/>
    </location>
</feature>
<dbReference type="GO" id="GO:0000155">
    <property type="term" value="F:phosphorelay sensor kinase activity"/>
    <property type="evidence" value="ECO:0007669"/>
    <property type="project" value="InterPro"/>
</dbReference>
<dbReference type="SMART" id="SM00387">
    <property type="entry name" value="HATPase_c"/>
    <property type="match status" value="1"/>
</dbReference>
<dbReference type="AlphaFoldDB" id="A0A1S1YZP1"/>
<dbReference type="NCBIfam" id="TIGR00229">
    <property type="entry name" value="sensory_box"/>
    <property type="match status" value="2"/>
</dbReference>
<dbReference type="PANTHER" id="PTHR43304">
    <property type="entry name" value="PHYTOCHROME-LIKE PROTEIN CPH1"/>
    <property type="match status" value="1"/>
</dbReference>
<dbReference type="InterPro" id="IPR036097">
    <property type="entry name" value="HisK_dim/P_sf"/>
</dbReference>
<dbReference type="Pfam" id="PF00512">
    <property type="entry name" value="HisKA"/>
    <property type="match status" value="1"/>
</dbReference>
<feature type="domain" description="PAC" evidence="8">
    <location>
        <begin position="91"/>
        <end position="141"/>
    </location>
</feature>
<dbReference type="PROSITE" id="PS50112">
    <property type="entry name" value="PAS"/>
    <property type="match status" value="1"/>
</dbReference>
<dbReference type="InterPro" id="IPR000014">
    <property type="entry name" value="PAS"/>
</dbReference>
<evidence type="ECO:0000259" key="6">
    <source>
        <dbReference type="PROSITE" id="PS50109"/>
    </source>
</evidence>
<feature type="domain" description="PAS" evidence="7">
    <location>
        <begin position="14"/>
        <end position="83"/>
    </location>
</feature>
<dbReference type="EC" id="2.7.13.3" evidence="2"/>
<dbReference type="Gene3D" id="1.10.287.130">
    <property type="match status" value="1"/>
</dbReference>
<comment type="catalytic activity">
    <reaction evidence="1">
        <text>ATP + protein L-histidine = ADP + protein N-phospho-L-histidine.</text>
        <dbReference type="EC" id="2.7.13.3"/>
    </reaction>
</comment>
<name>A0A1S1YZP1_FLAPC</name>
<evidence type="ECO:0000256" key="2">
    <source>
        <dbReference type="ARBA" id="ARBA00012438"/>
    </source>
</evidence>
<dbReference type="CDD" id="cd00130">
    <property type="entry name" value="PAS"/>
    <property type="match status" value="1"/>
</dbReference>
<dbReference type="Pfam" id="PF08448">
    <property type="entry name" value="PAS_4"/>
    <property type="match status" value="1"/>
</dbReference>
<keyword evidence="3" id="KW-0597">Phosphoprotein</keyword>
<keyword evidence="4" id="KW-0808">Transferase</keyword>
<evidence type="ECO:0000256" key="4">
    <source>
        <dbReference type="ARBA" id="ARBA00022679"/>
    </source>
</evidence>
<dbReference type="Gene3D" id="3.30.450.20">
    <property type="entry name" value="PAS domain"/>
    <property type="match status" value="2"/>
</dbReference>
<evidence type="ECO:0000256" key="5">
    <source>
        <dbReference type="ARBA" id="ARBA00022777"/>
    </source>
</evidence>
<dbReference type="CDD" id="cd00082">
    <property type="entry name" value="HisKA"/>
    <property type="match status" value="1"/>
</dbReference>
<keyword evidence="10" id="KW-1185">Reference proteome</keyword>
<evidence type="ECO:0000313" key="9">
    <source>
        <dbReference type="EMBL" id="OHX66484.1"/>
    </source>
</evidence>
<protein>
    <recommendedName>
        <fullName evidence="2">histidine kinase</fullName>
        <ecNumber evidence="2">2.7.13.3</ecNumber>
    </recommendedName>
</protein>
<evidence type="ECO:0000259" key="8">
    <source>
        <dbReference type="PROSITE" id="PS50113"/>
    </source>
</evidence>
<dbReference type="STRING" id="915059.NH26_09005"/>
<dbReference type="InterPro" id="IPR005467">
    <property type="entry name" value="His_kinase_dom"/>
</dbReference>
<dbReference type="SMART" id="SM00388">
    <property type="entry name" value="HisKA"/>
    <property type="match status" value="1"/>
</dbReference>
<dbReference type="InterPro" id="IPR035965">
    <property type="entry name" value="PAS-like_dom_sf"/>
</dbReference>
<accession>A0A1S1YZP1</accession>
<evidence type="ECO:0000256" key="3">
    <source>
        <dbReference type="ARBA" id="ARBA00022553"/>
    </source>
</evidence>
<keyword evidence="5" id="KW-0418">Kinase</keyword>
<dbReference type="PRINTS" id="PR00344">
    <property type="entry name" value="BCTRLSENSOR"/>
</dbReference>
<dbReference type="EMBL" id="JRYR02000001">
    <property type="protein sequence ID" value="OHX66484.1"/>
    <property type="molecule type" value="Genomic_DNA"/>
</dbReference>
<evidence type="ECO:0000256" key="1">
    <source>
        <dbReference type="ARBA" id="ARBA00000085"/>
    </source>
</evidence>
<evidence type="ECO:0000313" key="10">
    <source>
        <dbReference type="Proteomes" id="UP000179797"/>
    </source>
</evidence>
<dbReference type="InterPro" id="IPR003594">
    <property type="entry name" value="HATPase_dom"/>
</dbReference>
<dbReference type="PROSITE" id="PS50109">
    <property type="entry name" value="HIS_KIN"/>
    <property type="match status" value="1"/>
</dbReference>
<dbReference type="SUPFAM" id="SSF55874">
    <property type="entry name" value="ATPase domain of HSP90 chaperone/DNA topoisomerase II/histidine kinase"/>
    <property type="match status" value="1"/>
</dbReference>
<dbReference type="Pfam" id="PF13426">
    <property type="entry name" value="PAS_9"/>
    <property type="match status" value="1"/>
</dbReference>
<dbReference type="Gene3D" id="3.30.565.10">
    <property type="entry name" value="Histidine kinase-like ATPase, C-terminal domain"/>
    <property type="match status" value="1"/>
</dbReference>
<feature type="domain" description="Histidine kinase" evidence="6">
    <location>
        <begin position="286"/>
        <end position="502"/>
    </location>
</feature>
<dbReference type="RefSeq" id="WP_044221589.1">
    <property type="nucleotide sequence ID" value="NZ_JRYR02000001.1"/>
</dbReference>
<dbReference type="PROSITE" id="PS50113">
    <property type="entry name" value="PAC"/>
    <property type="match status" value="2"/>
</dbReference>
<dbReference type="OrthoDB" id="9808408at2"/>
<dbReference type="InterPro" id="IPR013656">
    <property type="entry name" value="PAS_4"/>
</dbReference>
<reference evidence="9 10" key="1">
    <citation type="journal article" date="2012" name="Int. J. Syst. Evol. Microbiol.">
        <title>Flammeovirga pacifica sp. nov., isolated from deep-sea sediment.</title>
        <authorList>
            <person name="Xu H."/>
            <person name="Fu Y."/>
            <person name="Yang N."/>
            <person name="Ding Z."/>
            <person name="Lai Q."/>
            <person name="Zeng R."/>
        </authorList>
    </citation>
    <scope>NUCLEOTIDE SEQUENCE [LARGE SCALE GENOMIC DNA]</scope>
    <source>
        <strain evidence="10">DSM 24597 / LMG 26175 / WPAGA1</strain>
    </source>
</reference>
<evidence type="ECO:0000259" key="7">
    <source>
        <dbReference type="PROSITE" id="PS50112"/>
    </source>
</evidence>
<dbReference type="InterPro" id="IPR003661">
    <property type="entry name" value="HisK_dim/P_dom"/>
</dbReference>
<sequence>MKKSTSQPSFFFKEGDPLSALFTAASEGIIICNNKGIITSVNPMGEKIFGYEQGEMNQQPIEILVPNSLKKTHVSFRDSLIQNPKMRTKGDGKEFQAQKKDGSTFFVEISISPLEVEGKRYFTAFINDVSKRKIAEKEVIEQRQLLEYYADYAPAAIAMLDLDFKYLVASSRWKKTILNEKKEWVDVIGMNISHDPHFKEEWKRIFAEVIKGNKSGVQLDYINRNGEGNICLEWEAHPWYNNEREISGIIIFAEDVTTRIENEKKVAQYLQELISKNRELEDFAYVSSHDLQEPLRKIRAFGDRLQKKEKENLSEKGQDYIERMLSSAERMQQLISDLLRFSRISSKAKPFGEIDLNQILNDVISDLEIAINEAEATINYPQLPCIKGDATQMRQLFQNLISNAIKFRKENVPPIIDISFSKDESDENCIHIDISDNGIGFDQKYSDRIFQIFQRLEGRKYNGSGIGLAICKKISQRHGGDIKASSEINKGTTFHITLRTDSNNNSL</sequence>
<organism evidence="9 10">
    <name type="scientific">Flammeovirga pacifica</name>
    <dbReference type="NCBI Taxonomy" id="915059"/>
    <lineage>
        <taxon>Bacteria</taxon>
        <taxon>Pseudomonadati</taxon>
        <taxon>Bacteroidota</taxon>
        <taxon>Cytophagia</taxon>
        <taxon>Cytophagales</taxon>
        <taxon>Flammeovirgaceae</taxon>
        <taxon>Flammeovirga</taxon>
    </lineage>
</organism>
<dbReference type="Pfam" id="PF02518">
    <property type="entry name" value="HATPase_c"/>
    <property type="match status" value="1"/>
</dbReference>
<dbReference type="FunFam" id="3.30.565.10:FF:000006">
    <property type="entry name" value="Sensor histidine kinase WalK"/>
    <property type="match status" value="1"/>
</dbReference>
<dbReference type="InterPro" id="IPR004358">
    <property type="entry name" value="Sig_transdc_His_kin-like_C"/>
</dbReference>
<dbReference type="PANTHER" id="PTHR43304:SF1">
    <property type="entry name" value="PAC DOMAIN-CONTAINING PROTEIN"/>
    <property type="match status" value="1"/>
</dbReference>
<dbReference type="SMART" id="SM00091">
    <property type="entry name" value="PAS"/>
    <property type="match status" value="2"/>
</dbReference>
<dbReference type="InterPro" id="IPR036890">
    <property type="entry name" value="HATPase_C_sf"/>
</dbReference>
<dbReference type="InterPro" id="IPR052162">
    <property type="entry name" value="Sensor_kinase/Photoreceptor"/>
</dbReference>
<dbReference type="SUPFAM" id="SSF47384">
    <property type="entry name" value="Homodimeric domain of signal transducing histidine kinase"/>
    <property type="match status" value="1"/>
</dbReference>
<proteinExistence type="predicted"/>
<dbReference type="InterPro" id="IPR000700">
    <property type="entry name" value="PAS-assoc_C"/>
</dbReference>
<gene>
    <name evidence="9" type="ORF">NH26_09005</name>
</gene>
<dbReference type="SUPFAM" id="SSF55785">
    <property type="entry name" value="PYP-like sensor domain (PAS domain)"/>
    <property type="match status" value="2"/>
</dbReference>